<proteinExistence type="predicted"/>
<keyword evidence="2" id="KW-1185">Reference proteome</keyword>
<gene>
    <name evidence="1" type="ORF">GCM10008927_17390</name>
</gene>
<comment type="caution">
    <text evidence="1">The sequence shown here is derived from an EMBL/GenBank/DDBJ whole genome shotgun (WGS) entry which is preliminary data.</text>
</comment>
<organism evidence="1 2">
    <name type="scientific">Paramylibacter ulvae</name>
    <dbReference type="NCBI Taxonomy" id="1651968"/>
    <lineage>
        <taxon>Bacteria</taxon>
        <taxon>Pseudomonadati</taxon>
        <taxon>Pseudomonadota</taxon>
        <taxon>Alphaproteobacteria</taxon>
        <taxon>Rhodobacterales</taxon>
        <taxon>Paracoccaceae</taxon>
        <taxon>Paramylibacter</taxon>
    </lineage>
</organism>
<dbReference type="RefSeq" id="WP_189640329.1">
    <property type="nucleotide sequence ID" value="NZ_BMZF01000004.1"/>
</dbReference>
<accession>A0ABQ3D1P8</accession>
<dbReference type="Proteomes" id="UP000634455">
    <property type="component" value="Unassembled WGS sequence"/>
</dbReference>
<sequence>MNRRQFTLALGAAAVMPNISIATPSGVTKTLGAKSAQYAHLWGRGIAQARPDITAKTLTSILQIPQPLAQDVMRHLVKTNVVTAANAQGVYQTIRPDIATMNRTSLNFDTTNVKKLANRIIADEDGTKTALPQEPTI</sequence>
<dbReference type="EMBL" id="BMZF01000004">
    <property type="protein sequence ID" value="GHA52452.1"/>
    <property type="molecule type" value="Genomic_DNA"/>
</dbReference>
<protein>
    <submittedName>
        <fullName evidence="1">Uncharacterized protein</fullName>
    </submittedName>
</protein>
<evidence type="ECO:0000313" key="2">
    <source>
        <dbReference type="Proteomes" id="UP000634455"/>
    </source>
</evidence>
<reference evidence="2" key="1">
    <citation type="journal article" date="2019" name="Int. J. Syst. Evol. Microbiol.">
        <title>The Global Catalogue of Microorganisms (GCM) 10K type strain sequencing project: providing services to taxonomists for standard genome sequencing and annotation.</title>
        <authorList>
            <consortium name="The Broad Institute Genomics Platform"/>
            <consortium name="The Broad Institute Genome Sequencing Center for Infectious Disease"/>
            <person name="Wu L."/>
            <person name="Ma J."/>
        </authorList>
    </citation>
    <scope>NUCLEOTIDE SEQUENCE [LARGE SCALE GENOMIC DNA]</scope>
    <source>
        <strain evidence="2">KCTC 32465</strain>
    </source>
</reference>
<evidence type="ECO:0000313" key="1">
    <source>
        <dbReference type="EMBL" id="GHA52452.1"/>
    </source>
</evidence>
<name>A0ABQ3D1P8_9RHOB</name>